<dbReference type="EMBL" id="JAGHQL010000148">
    <property type="protein sequence ID" value="KAH0537374.1"/>
    <property type="molecule type" value="Genomic_DNA"/>
</dbReference>
<reference evidence="1" key="1">
    <citation type="submission" date="2021-03" db="EMBL/GenBank/DDBJ databases">
        <title>Comparative genomics and phylogenomic investigation of the class Geoglossomycetes provide insights into ecological specialization and systematics.</title>
        <authorList>
            <person name="Melie T."/>
            <person name="Pirro S."/>
            <person name="Miller A.N."/>
            <person name="Quandt A."/>
        </authorList>
    </citation>
    <scope>NUCLEOTIDE SEQUENCE</scope>
    <source>
        <strain evidence="1">GBOQ0MN5Z8</strain>
    </source>
</reference>
<organism evidence="1 2">
    <name type="scientific">Glutinoglossum americanum</name>
    <dbReference type="NCBI Taxonomy" id="1670608"/>
    <lineage>
        <taxon>Eukaryota</taxon>
        <taxon>Fungi</taxon>
        <taxon>Dikarya</taxon>
        <taxon>Ascomycota</taxon>
        <taxon>Pezizomycotina</taxon>
        <taxon>Geoglossomycetes</taxon>
        <taxon>Geoglossales</taxon>
        <taxon>Geoglossaceae</taxon>
        <taxon>Glutinoglossum</taxon>
    </lineage>
</organism>
<comment type="caution">
    <text evidence="1">The sequence shown here is derived from an EMBL/GenBank/DDBJ whole genome shotgun (WGS) entry which is preliminary data.</text>
</comment>
<dbReference type="PANTHER" id="PTHR38119">
    <property type="entry name" value="BTB DOMAIN-CONTAINING PROTEIN-RELATED"/>
    <property type="match status" value="1"/>
</dbReference>
<evidence type="ECO:0008006" key="3">
    <source>
        <dbReference type="Google" id="ProtNLM"/>
    </source>
</evidence>
<gene>
    <name evidence="1" type="ORF">FGG08_005816</name>
</gene>
<evidence type="ECO:0000313" key="2">
    <source>
        <dbReference type="Proteomes" id="UP000698800"/>
    </source>
</evidence>
<dbReference type="Proteomes" id="UP000698800">
    <property type="component" value="Unassembled WGS sequence"/>
</dbReference>
<dbReference type="OrthoDB" id="5280838at2759"/>
<accession>A0A9P8HXP3</accession>
<name>A0A9P8HXP3_9PEZI</name>
<keyword evidence="2" id="KW-1185">Reference proteome</keyword>
<dbReference type="PANTHER" id="PTHR38119:SF1">
    <property type="entry name" value="BTB DOMAIN-CONTAINING PROTEIN"/>
    <property type="match status" value="1"/>
</dbReference>
<dbReference type="AlphaFoldDB" id="A0A9P8HXP3"/>
<proteinExistence type="predicted"/>
<protein>
    <recommendedName>
        <fullName evidence="3">BTB domain-containing protein</fullName>
    </recommendedName>
</protein>
<evidence type="ECO:0000313" key="1">
    <source>
        <dbReference type="EMBL" id="KAH0537374.1"/>
    </source>
</evidence>
<sequence>MKRSGDPVDSFPTGKKTRSRKIDEFPVFSKGTVEIKLSEDPAYQYQLHRAVLDRSSIWFLESIGQPFVESGPTPKSGRILYRYILLALKDTDEPLLTRVSLAASPALKPTNAENHIAVIKPDPGVFPEAIISGEVTNTSSNADTALSKTKRERSSSSVILIDSIEPTGTPLRSAVKRNAVELETETFDRAKKAYQCRLEAYNNLFLTFYNIAPQIATSDISRALTQCDALVRLAELYDCLNIVRPYLSNVLLQYRGDLYKAIAKDPPRWLLISIPIQSGPIFAEAAIHCIGCWPEWPWTTHWGCLTHNVLVLIRDKASDLRRSRAETESNLFVNTIRVEGRGCSLAGKTPRYDTWMVVSVFRAWLASVIQSNRENNREHLPSYFRKMRKAGEAYLPLETVETMLKPYSGPNWGQWDEIMEDLKLVKEFAEAEVCRITKNNLMLDVEEAKVQYLTCANIEPDEYPWVEQAAPETGI</sequence>